<evidence type="ECO:0000313" key="1">
    <source>
        <dbReference type="EMBL" id="GHP07498.1"/>
    </source>
</evidence>
<dbReference type="InterPro" id="IPR036380">
    <property type="entry name" value="Isochorismatase-like_sf"/>
</dbReference>
<organism evidence="1 2">
    <name type="scientific">Pycnococcus provasolii</name>
    <dbReference type="NCBI Taxonomy" id="41880"/>
    <lineage>
        <taxon>Eukaryota</taxon>
        <taxon>Viridiplantae</taxon>
        <taxon>Chlorophyta</taxon>
        <taxon>Pseudoscourfieldiophyceae</taxon>
        <taxon>Pseudoscourfieldiales</taxon>
        <taxon>Pycnococcaceae</taxon>
        <taxon>Pycnococcus</taxon>
    </lineage>
</organism>
<name>A0A830HKU7_9CHLO</name>
<gene>
    <name evidence="1" type="ORF">PPROV_000624000</name>
</gene>
<reference evidence="1" key="1">
    <citation type="submission" date="2020-10" db="EMBL/GenBank/DDBJ databases">
        <title>Unveiling of a novel bifunctional photoreceptor, Dualchrome1, isolated from a cosmopolitan green alga.</title>
        <authorList>
            <person name="Suzuki S."/>
            <person name="Kawachi M."/>
        </authorList>
    </citation>
    <scope>NUCLEOTIDE SEQUENCE</scope>
    <source>
        <strain evidence="1">NIES 2893</strain>
    </source>
</reference>
<evidence type="ECO:0000313" key="2">
    <source>
        <dbReference type="Proteomes" id="UP000660262"/>
    </source>
</evidence>
<accession>A0A830HKU7</accession>
<sequence>MKFWGLMRVDLLRLTAMVNNNEVRTPMESENPTAVQAVDRLFRVALVEDATAAFSPEWHRMGVALLNEPQTQPGHAQKATGLYFGELTTVADVEKAMAP</sequence>
<keyword evidence="2" id="KW-1185">Reference proteome</keyword>
<dbReference type="OrthoDB" id="167809at2759"/>
<dbReference type="Gene3D" id="3.40.50.850">
    <property type="entry name" value="Isochorismatase-like"/>
    <property type="match status" value="1"/>
</dbReference>
<dbReference type="SUPFAM" id="SSF52499">
    <property type="entry name" value="Isochorismatase-like hydrolases"/>
    <property type="match status" value="1"/>
</dbReference>
<dbReference type="Proteomes" id="UP000660262">
    <property type="component" value="Unassembled WGS sequence"/>
</dbReference>
<comment type="caution">
    <text evidence="1">The sequence shown here is derived from an EMBL/GenBank/DDBJ whole genome shotgun (WGS) entry which is preliminary data.</text>
</comment>
<dbReference type="EMBL" id="BNJQ01000017">
    <property type="protein sequence ID" value="GHP07498.1"/>
    <property type="molecule type" value="Genomic_DNA"/>
</dbReference>
<proteinExistence type="predicted"/>
<protein>
    <submittedName>
        <fullName evidence="1">Uncharacterized protein</fullName>
    </submittedName>
</protein>
<dbReference type="AlphaFoldDB" id="A0A830HKU7"/>